<dbReference type="PANTHER" id="PTHR34801">
    <property type="entry name" value="EXPRESSED PROTEIN"/>
    <property type="match status" value="1"/>
</dbReference>
<keyword evidence="3" id="KW-1185">Reference proteome</keyword>
<name>A0A0M0JR30_9EUKA</name>
<dbReference type="Proteomes" id="UP000037460">
    <property type="component" value="Unassembled WGS sequence"/>
</dbReference>
<dbReference type="AlphaFoldDB" id="A0A0M0JR30"/>
<gene>
    <name evidence="2" type="ORF">Ctob_003884</name>
</gene>
<feature type="chain" id="PRO_5005602071" evidence="1">
    <location>
        <begin position="17"/>
        <end position="188"/>
    </location>
</feature>
<evidence type="ECO:0000313" key="3">
    <source>
        <dbReference type="Proteomes" id="UP000037460"/>
    </source>
</evidence>
<accession>A0A0M0JR30</accession>
<evidence type="ECO:0000313" key="2">
    <source>
        <dbReference type="EMBL" id="KOO29049.1"/>
    </source>
</evidence>
<dbReference type="OrthoDB" id="41501at2759"/>
<proteinExistence type="predicted"/>
<comment type="caution">
    <text evidence="2">The sequence shown here is derived from an EMBL/GenBank/DDBJ whole genome shotgun (WGS) entry which is preliminary data.</text>
</comment>
<feature type="signal peptide" evidence="1">
    <location>
        <begin position="1"/>
        <end position="16"/>
    </location>
</feature>
<dbReference type="Pfam" id="PF07386">
    <property type="entry name" value="DUF1499"/>
    <property type="match status" value="1"/>
</dbReference>
<keyword evidence="1" id="KW-0732">Signal</keyword>
<dbReference type="EMBL" id="JWZX01002472">
    <property type="protein sequence ID" value="KOO29049.1"/>
    <property type="molecule type" value="Genomic_DNA"/>
</dbReference>
<dbReference type="PANTHER" id="PTHR34801:SF6">
    <property type="entry name" value="SLL1620 PROTEIN"/>
    <property type="match status" value="1"/>
</dbReference>
<reference evidence="3" key="1">
    <citation type="journal article" date="2015" name="PLoS Genet.">
        <title>Genome Sequence and Transcriptome Analyses of Chrysochromulina tobin: Metabolic Tools for Enhanced Algal Fitness in the Prominent Order Prymnesiales (Haptophyceae).</title>
        <authorList>
            <person name="Hovde B.T."/>
            <person name="Deodato C.R."/>
            <person name="Hunsperger H.M."/>
            <person name="Ryken S.A."/>
            <person name="Yost W."/>
            <person name="Jha R.K."/>
            <person name="Patterson J."/>
            <person name="Monnat R.J. Jr."/>
            <person name="Barlow S.B."/>
            <person name="Starkenburg S.R."/>
            <person name="Cattolico R.A."/>
        </authorList>
    </citation>
    <scope>NUCLEOTIDE SEQUENCE</scope>
    <source>
        <strain evidence="3">CCMP291</strain>
    </source>
</reference>
<sequence>MLTRIFLLAVIAAASALRIPVVVSRRAAVAGATAAAIGLAPANAALKPCPSGANNCWSSASTDKTKLSTWTWPSSTSRTAAMADLRAALQAYPQEGQGGVDLGGWTLVEDTPSYQRVEFRSGIGNFAKFFNGGKPFVDDLEFSIEETTVGVRSSSRVGDSDFGVNGKRLNYIAAELAKKGWDAKGVAL</sequence>
<dbReference type="InterPro" id="IPR010865">
    <property type="entry name" value="DUF1499"/>
</dbReference>
<organism evidence="2 3">
    <name type="scientific">Chrysochromulina tobinii</name>
    <dbReference type="NCBI Taxonomy" id="1460289"/>
    <lineage>
        <taxon>Eukaryota</taxon>
        <taxon>Haptista</taxon>
        <taxon>Haptophyta</taxon>
        <taxon>Prymnesiophyceae</taxon>
        <taxon>Prymnesiales</taxon>
        <taxon>Chrysochromulinaceae</taxon>
        <taxon>Chrysochromulina</taxon>
    </lineage>
</organism>
<protein>
    <submittedName>
        <fullName evidence="2">Uncharacterized protein</fullName>
    </submittedName>
</protein>
<evidence type="ECO:0000256" key="1">
    <source>
        <dbReference type="SAM" id="SignalP"/>
    </source>
</evidence>